<keyword evidence="2" id="KW-0378">Hydrolase</keyword>
<dbReference type="InterPro" id="IPR000868">
    <property type="entry name" value="Isochorismatase-like_dom"/>
</dbReference>
<dbReference type="GO" id="GO:0016787">
    <property type="term" value="F:hydrolase activity"/>
    <property type="evidence" value="ECO:0007669"/>
    <property type="project" value="UniProtKB-KW"/>
</dbReference>
<dbReference type="PANTHER" id="PTHR43540">
    <property type="entry name" value="PEROXYUREIDOACRYLATE/UREIDOACRYLATE AMIDOHYDROLASE-RELATED"/>
    <property type="match status" value="1"/>
</dbReference>
<dbReference type="InterPro" id="IPR036380">
    <property type="entry name" value="Isochorismatase-like_sf"/>
</dbReference>
<dbReference type="VEuPathDB" id="FungiDB:BTJ68_11344"/>
<evidence type="ECO:0000256" key="1">
    <source>
        <dbReference type="ARBA" id="ARBA00006336"/>
    </source>
</evidence>
<dbReference type="InterPro" id="IPR050272">
    <property type="entry name" value="Isochorismatase-like_hydrls"/>
</dbReference>
<dbReference type="EMBL" id="QWIT01000613">
    <property type="protein sequence ID" value="RMZ21972.1"/>
    <property type="molecule type" value="Genomic_DNA"/>
</dbReference>
<comment type="similarity">
    <text evidence="1">Belongs to the isochorismatase family.</text>
</comment>
<evidence type="ECO:0000313" key="5">
    <source>
        <dbReference type="Proteomes" id="UP000281677"/>
    </source>
</evidence>
<dbReference type="Gene3D" id="3.40.50.850">
    <property type="entry name" value="Isochorismatase-like"/>
    <property type="match status" value="1"/>
</dbReference>
<feature type="domain" description="Isochorismatase-like" evidence="3">
    <location>
        <begin position="149"/>
        <end position="206"/>
    </location>
</feature>
<accession>A0A3M7I995</accession>
<evidence type="ECO:0000256" key="2">
    <source>
        <dbReference type="ARBA" id="ARBA00022801"/>
    </source>
</evidence>
<dbReference type="OrthoDB" id="245563at2759"/>
<dbReference type="PANTHER" id="PTHR43540:SF15">
    <property type="entry name" value="BLR5631 PROTEIN"/>
    <property type="match status" value="1"/>
</dbReference>
<comment type="caution">
    <text evidence="4">The sequence shown here is derived from an EMBL/GenBank/DDBJ whole genome shotgun (WGS) entry which is preliminary data.</text>
</comment>
<organism evidence="4 5">
    <name type="scientific">Hortaea werneckii</name>
    <name type="common">Black yeast</name>
    <name type="synonym">Cladosporium werneckii</name>
    <dbReference type="NCBI Taxonomy" id="91943"/>
    <lineage>
        <taxon>Eukaryota</taxon>
        <taxon>Fungi</taxon>
        <taxon>Dikarya</taxon>
        <taxon>Ascomycota</taxon>
        <taxon>Pezizomycotina</taxon>
        <taxon>Dothideomycetes</taxon>
        <taxon>Dothideomycetidae</taxon>
        <taxon>Mycosphaerellales</taxon>
        <taxon>Teratosphaeriaceae</taxon>
        <taxon>Hortaea</taxon>
    </lineage>
</organism>
<sequence>MAVQSFREILGAPRSTASPNNSALVIIDAQNEYAEGKLKVSNAPETRKAIAALLKKYREVEGKVVHVVHDTPQGAPVFTPGSKLAEEYDELKPMEGEKVIRKIHPSAFADTELHTYLRGIGGLKVVLTGYMVRFTALTTTSAFPGLTIQAHVCVSTTARDAARLGYDVLIAEDCVGDRDIPGASGNDVTKMVMHELADAFATVVQSSEIQ</sequence>
<reference evidence="4 5" key="1">
    <citation type="journal article" date="2018" name="BMC Genomics">
        <title>Genomic evidence for intraspecific hybridization in a clonal and extremely halotolerant yeast.</title>
        <authorList>
            <person name="Gostincar C."/>
            <person name="Stajich J.E."/>
            <person name="Zupancic J."/>
            <person name="Zalar P."/>
            <person name="Gunde-Cimerman N."/>
        </authorList>
    </citation>
    <scope>NUCLEOTIDE SEQUENCE [LARGE SCALE GENOMIC DNA]</scope>
    <source>
        <strain evidence="4 5">EXF-120</strain>
    </source>
</reference>
<name>A0A3M7I995_HORWE</name>
<protein>
    <recommendedName>
        <fullName evidence="3">Isochorismatase-like domain-containing protein</fullName>
    </recommendedName>
</protein>
<evidence type="ECO:0000313" key="4">
    <source>
        <dbReference type="EMBL" id="RMZ21972.1"/>
    </source>
</evidence>
<dbReference type="Proteomes" id="UP000281677">
    <property type="component" value="Unassembled WGS sequence"/>
</dbReference>
<evidence type="ECO:0000259" key="3">
    <source>
        <dbReference type="Pfam" id="PF00857"/>
    </source>
</evidence>
<feature type="domain" description="Isochorismatase-like" evidence="3">
    <location>
        <begin position="22"/>
        <end position="139"/>
    </location>
</feature>
<dbReference type="AlphaFoldDB" id="A0A3M7I995"/>
<proteinExistence type="inferred from homology"/>
<dbReference type="SUPFAM" id="SSF52499">
    <property type="entry name" value="Isochorismatase-like hydrolases"/>
    <property type="match status" value="1"/>
</dbReference>
<gene>
    <name evidence="4" type="ORF">D0859_14005</name>
</gene>
<dbReference type="Pfam" id="PF00857">
    <property type="entry name" value="Isochorismatase"/>
    <property type="match status" value="2"/>
</dbReference>